<dbReference type="Proteomes" id="UP000694424">
    <property type="component" value="Unplaced"/>
</dbReference>
<organism evidence="1 2">
    <name type="scientific">Apteryx owenii</name>
    <name type="common">Little spotted kiwi</name>
    <dbReference type="NCBI Taxonomy" id="8824"/>
    <lineage>
        <taxon>Eukaryota</taxon>
        <taxon>Metazoa</taxon>
        <taxon>Chordata</taxon>
        <taxon>Craniata</taxon>
        <taxon>Vertebrata</taxon>
        <taxon>Euteleostomi</taxon>
        <taxon>Archelosauria</taxon>
        <taxon>Archosauria</taxon>
        <taxon>Dinosauria</taxon>
        <taxon>Saurischia</taxon>
        <taxon>Theropoda</taxon>
        <taxon>Coelurosauria</taxon>
        <taxon>Aves</taxon>
        <taxon>Palaeognathae</taxon>
        <taxon>Apterygiformes</taxon>
        <taxon>Apterygidae</taxon>
        <taxon>Apteryx</taxon>
    </lineage>
</organism>
<dbReference type="PANTHER" id="PTHR46918:SF1">
    <property type="entry name" value="SYNAPTONEMAL COMPLEX PROTEIN 1"/>
    <property type="match status" value="1"/>
</dbReference>
<dbReference type="GO" id="GO:0000802">
    <property type="term" value="C:transverse filament"/>
    <property type="evidence" value="ECO:0007669"/>
    <property type="project" value="TreeGrafter"/>
</dbReference>
<dbReference type="GO" id="GO:0000711">
    <property type="term" value="P:meiotic DNA repair synthesis"/>
    <property type="evidence" value="ECO:0007669"/>
    <property type="project" value="TreeGrafter"/>
</dbReference>
<protein>
    <submittedName>
        <fullName evidence="1">Uncharacterized protein</fullName>
    </submittedName>
</protein>
<name>A0A8B9PFJ6_APTOW</name>
<dbReference type="Ensembl" id="ENSAOWT00000010409.1">
    <property type="protein sequence ID" value="ENSAOWP00000009179.1"/>
    <property type="gene ID" value="ENSAOWG00000006300.1"/>
</dbReference>
<evidence type="ECO:0000313" key="2">
    <source>
        <dbReference type="Proteomes" id="UP000694424"/>
    </source>
</evidence>
<dbReference type="GO" id="GO:0001673">
    <property type="term" value="C:male germ cell nucleus"/>
    <property type="evidence" value="ECO:0007669"/>
    <property type="project" value="TreeGrafter"/>
</dbReference>
<dbReference type="GO" id="GO:0000801">
    <property type="term" value="C:central element"/>
    <property type="evidence" value="ECO:0007669"/>
    <property type="project" value="TreeGrafter"/>
</dbReference>
<dbReference type="GO" id="GO:0003690">
    <property type="term" value="F:double-stranded DNA binding"/>
    <property type="evidence" value="ECO:0007669"/>
    <property type="project" value="TreeGrafter"/>
</dbReference>
<dbReference type="GO" id="GO:0051878">
    <property type="term" value="P:lateral element assembly"/>
    <property type="evidence" value="ECO:0007669"/>
    <property type="project" value="TreeGrafter"/>
</dbReference>
<keyword evidence="2" id="KW-1185">Reference proteome</keyword>
<sequence length="97" mass="10820">MEKEKPFKLFVPPRLSGGQVSAVKPQKLIFKFIQGFNKCPGDDFNLPFVMTSTPNHGEIIDSGKPKMSINLCPAYLKSESMVLVYFSITISFCTCPL</sequence>
<reference evidence="1" key="1">
    <citation type="submission" date="2025-08" db="UniProtKB">
        <authorList>
            <consortium name="Ensembl"/>
        </authorList>
    </citation>
    <scope>IDENTIFICATION</scope>
</reference>
<dbReference type="PANTHER" id="PTHR46918">
    <property type="entry name" value="SYNAPTONEMAL COMPLEX PROTEIN 1"/>
    <property type="match status" value="1"/>
</dbReference>
<reference evidence="1" key="2">
    <citation type="submission" date="2025-09" db="UniProtKB">
        <authorList>
            <consortium name="Ensembl"/>
        </authorList>
    </citation>
    <scope>IDENTIFICATION</scope>
</reference>
<dbReference type="InterPro" id="IPR008827">
    <property type="entry name" value="SYCP1"/>
</dbReference>
<accession>A0A8B9PFJ6</accession>
<evidence type="ECO:0000313" key="1">
    <source>
        <dbReference type="Ensembl" id="ENSAOWP00000009179.1"/>
    </source>
</evidence>
<proteinExistence type="predicted"/>
<dbReference type="GO" id="GO:0051026">
    <property type="term" value="P:chiasma assembly"/>
    <property type="evidence" value="ECO:0007669"/>
    <property type="project" value="TreeGrafter"/>
</dbReference>
<dbReference type="AlphaFoldDB" id="A0A8B9PFJ6"/>